<reference evidence="1" key="1">
    <citation type="submission" date="2014-09" db="EMBL/GenBank/DDBJ databases">
        <authorList>
            <person name="Magalhaes I.L.F."/>
            <person name="Oliveira U."/>
            <person name="Santos F.R."/>
            <person name="Vidigal T.H.D.A."/>
            <person name="Brescovit A.D."/>
            <person name="Santos A.J."/>
        </authorList>
    </citation>
    <scope>NUCLEOTIDE SEQUENCE</scope>
    <source>
        <tissue evidence="1">Shoot tissue taken approximately 20 cm above the soil surface</tissue>
    </source>
</reference>
<organism evidence="1">
    <name type="scientific">Arundo donax</name>
    <name type="common">Giant reed</name>
    <name type="synonym">Donax arundinaceus</name>
    <dbReference type="NCBI Taxonomy" id="35708"/>
    <lineage>
        <taxon>Eukaryota</taxon>
        <taxon>Viridiplantae</taxon>
        <taxon>Streptophyta</taxon>
        <taxon>Embryophyta</taxon>
        <taxon>Tracheophyta</taxon>
        <taxon>Spermatophyta</taxon>
        <taxon>Magnoliopsida</taxon>
        <taxon>Liliopsida</taxon>
        <taxon>Poales</taxon>
        <taxon>Poaceae</taxon>
        <taxon>PACMAD clade</taxon>
        <taxon>Arundinoideae</taxon>
        <taxon>Arundineae</taxon>
        <taxon>Arundo</taxon>
    </lineage>
</organism>
<reference evidence="1" key="2">
    <citation type="journal article" date="2015" name="Data Brief">
        <title>Shoot transcriptome of the giant reed, Arundo donax.</title>
        <authorList>
            <person name="Barrero R.A."/>
            <person name="Guerrero F.D."/>
            <person name="Moolhuijzen P."/>
            <person name="Goolsby J.A."/>
            <person name="Tidwell J."/>
            <person name="Bellgard S.E."/>
            <person name="Bellgard M.I."/>
        </authorList>
    </citation>
    <scope>NUCLEOTIDE SEQUENCE</scope>
    <source>
        <tissue evidence="1">Shoot tissue taken approximately 20 cm above the soil surface</tissue>
    </source>
</reference>
<accession>A0A0A9D3F5</accession>
<evidence type="ECO:0000313" key="1">
    <source>
        <dbReference type="EMBL" id="JAD78287.1"/>
    </source>
</evidence>
<dbReference type="AlphaFoldDB" id="A0A0A9D3F5"/>
<protein>
    <submittedName>
        <fullName evidence="1">Uncharacterized protein</fullName>
    </submittedName>
</protein>
<sequence>MFPGHSPRFRAGCWSDSWGSSETPPFPSEEGPPRLLWSREPGAAVCHLCGGPTKAAAPHARRGPPAELSSRAYVQGGSQACDLAFADELLPSLAPSGGLLWHTLIFSIPGSDLNPLHPTRLHLAPLRSPPPHPHPIPLPV</sequence>
<dbReference type="EMBL" id="GBRH01219608">
    <property type="protein sequence ID" value="JAD78287.1"/>
    <property type="molecule type" value="Transcribed_RNA"/>
</dbReference>
<name>A0A0A9D3F5_ARUDO</name>
<proteinExistence type="predicted"/>